<dbReference type="Proteomes" id="UP000238274">
    <property type="component" value="Unassembled WGS sequence"/>
</dbReference>
<proteinExistence type="inferred from homology"/>
<evidence type="ECO:0000256" key="4">
    <source>
        <dbReference type="ARBA" id="ARBA00034617"/>
    </source>
</evidence>
<gene>
    <name evidence="9" type="ORF">PSHT_02274</name>
</gene>
<dbReference type="InterPro" id="IPR014001">
    <property type="entry name" value="Helicase_ATP-bd"/>
</dbReference>
<dbReference type="Gene3D" id="3.40.50.300">
    <property type="entry name" value="P-loop containing nucleotide triphosphate hydrolases"/>
    <property type="match status" value="3"/>
</dbReference>
<sequence length="679" mass="76218">MATSEDDSDKDSDLQKLHNSQQENLKSKLVLPDEIQAMAREDLVKHISQTVAKYYTEPLKPIQMDSVINLVQRKHTFVLAGTGFGKSRIAEVYWHLFPAYKKPIILVLNPLDTLGDNQVAEKKKAKINAVNLTKMNMTPDIEKRVLRGDYGFVYLLILTVVDEAHMIFIWGLVASGLGKKITSHLKLQDRGVFRPSYGDLGARLLAAHGIPILLLSATCRPVAIDKILASLKITPENMWRVDGELTRPEIRLIRIPMELSLGSCKDLKRIFGQKSLIADNLVPPALIYSPTRNLTWQALKVINEARETRGGHHDPDSTFVRRFHSCTGDLDKLDIIEGFENHEFPVISCTMALGLGQNWKRVQSVVHMGRGDPASICQMIGRCGRGEDNPGLGIMFMETNRRNGKNKVEDFPNHEAFSNGLGYVPLHNADRHVVNEKTREAEKGFAECLCSNCDPSSAEELIAALKHLHVGNFKENITSRKLNFEVPISPPLPKVTRPRSCITKKTGKKKLEGELENFAVFMVQQFDKFHRSHISPEYSEFKPSAHFGLFKARRMVLAFHKGFTAEQLDRLIGGDAINGQMPFLQAKLEDYIKTEQWKNYLVKLREEEQLANETKRKGITAKRQAALKRTAEDSFNTNQNEEETKQTKVGGPGRPRGSSTSRGHGRGRGRGRGCVGTSS</sequence>
<dbReference type="GO" id="GO:0009378">
    <property type="term" value="F:four-way junction helicase activity"/>
    <property type="evidence" value="ECO:0007669"/>
    <property type="project" value="TreeGrafter"/>
</dbReference>
<dbReference type="InterPro" id="IPR027417">
    <property type="entry name" value="P-loop_NTPase"/>
</dbReference>
<feature type="transmembrane region" description="Helical" evidence="7">
    <location>
        <begin position="152"/>
        <end position="173"/>
    </location>
</feature>
<dbReference type="PANTHER" id="PTHR13710:SF105">
    <property type="entry name" value="ATP-DEPENDENT DNA HELICASE Q1"/>
    <property type="match status" value="1"/>
</dbReference>
<evidence type="ECO:0000259" key="8">
    <source>
        <dbReference type="PROSITE" id="PS51192"/>
    </source>
</evidence>
<accession>A0A2S4WIH3</accession>
<dbReference type="VEuPathDB" id="FungiDB:PSHT_02274"/>
<organism evidence="9 10">
    <name type="scientific">Puccinia striiformis</name>
    <dbReference type="NCBI Taxonomy" id="27350"/>
    <lineage>
        <taxon>Eukaryota</taxon>
        <taxon>Fungi</taxon>
        <taxon>Dikarya</taxon>
        <taxon>Basidiomycota</taxon>
        <taxon>Pucciniomycotina</taxon>
        <taxon>Pucciniomycetes</taxon>
        <taxon>Pucciniales</taxon>
        <taxon>Pucciniaceae</taxon>
        <taxon>Puccinia</taxon>
    </lineage>
</organism>
<dbReference type="OrthoDB" id="10261556at2759"/>
<dbReference type="GO" id="GO:0003677">
    <property type="term" value="F:DNA binding"/>
    <property type="evidence" value="ECO:0007669"/>
    <property type="project" value="UniProtKB-KW"/>
</dbReference>
<evidence type="ECO:0000256" key="5">
    <source>
        <dbReference type="ARBA" id="ARBA00034808"/>
    </source>
</evidence>
<evidence type="ECO:0000256" key="2">
    <source>
        <dbReference type="ARBA" id="ARBA00023125"/>
    </source>
</evidence>
<keyword evidence="7" id="KW-0472">Membrane</keyword>
<evidence type="ECO:0000256" key="1">
    <source>
        <dbReference type="ARBA" id="ARBA00005446"/>
    </source>
</evidence>
<dbReference type="PANTHER" id="PTHR13710">
    <property type="entry name" value="DNA HELICASE RECQ FAMILY MEMBER"/>
    <property type="match status" value="1"/>
</dbReference>
<dbReference type="GO" id="GO:0005694">
    <property type="term" value="C:chromosome"/>
    <property type="evidence" value="ECO:0007669"/>
    <property type="project" value="TreeGrafter"/>
</dbReference>
<dbReference type="GO" id="GO:0043138">
    <property type="term" value="F:3'-5' DNA helicase activity"/>
    <property type="evidence" value="ECO:0007669"/>
    <property type="project" value="UniProtKB-EC"/>
</dbReference>
<comment type="catalytic activity">
    <reaction evidence="4">
        <text>Couples ATP hydrolysis with the unwinding of duplex DNA by translocating in the 3'-5' direction.</text>
        <dbReference type="EC" id="5.6.2.4"/>
    </reaction>
</comment>
<keyword evidence="3" id="KW-0413">Isomerase</keyword>
<dbReference type="EMBL" id="PKSM01000019">
    <property type="protein sequence ID" value="POW21539.1"/>
    <property type="molecule type" value="Genomic_DNA"/>
</dbReference>
<keyword evidence="2" id="KW-0238">DNA-binding</keyword>
<reference evidence="10" key="3">
    <citation type="journal article" date="2018" name="Mol. Plant Microbe Interact.">
        <title>Genome sequence resources for the wheat stripe rust pathogen (Puccinia striiformis f. sp. tritici) and the barley stripe rust pathogen (Puccinia striiformis f. sp. hordei).</title>
        <authorList>
            <person name="Xia C."/>
            <person name="Wang M."/>
            <person name="Yin C."/>
            <person name="Cornejo O.E."/>
            <person name="Hulbert S.H."/>
            <person name="Chen X."/>
        </authorList>
    </citation>
    <scope>NUCLEOTIDE SEQUENCE [LARGE SCALE GENOMIC DNA]</scope>
    <source>
        <strain evidence="10">93TX-2</strain>
    </source>
</reference>
<feature type="region of interest" description="Disordered" evidence="6">
    <location>
        <begin position="612"/>
        <end position="679"/>
    </location>
</feature>
<dbReference type="SMART" id="SM00487">
    <property type="entry name" value="DEXDc"/>
    <property type="match status" value="1"/>
</dbReference>
<keyword evidence="7" id="KW-0812">Transmembrane</keyword>
<feature type="domain" description="Helicase ATP-binding" evidence="8">
    <location>
        <begin position="67"/>
        <end position="237"/>
    </location>
</feature>
<evidence type="ECO:0000256" key="6">
    <source>
        <dbReference type="SAM" id="MobiDB-lite"/>
    </source>
</evidence>
<evidence type="ECO:0000256" key="3">
    <source>
        <dbReference type="ARBA" id="ARBA00023235"/>
    </source>
</evidence>
<dbReference type="SUPFAM" id="SSF52540">
    <property type="entry name" value="P-loop containing nucleoside triphosphate hydrolases"/>
    <property type="match status" value="1"/>
</dbReference>
<comment type="similarity">
    <text evidence="1">Belongs to the helicase family. RecQ subfamily.</text>
</comment>
<dbReference type="AlphaFoldDB" id="A0A2S4WIH3"/>
<evidence type="ECO:0000313" key="9">
    <source>
        <dbReference type="EMBL" id="POW21539.1"/>
    </source>
</evidence>
<keyword evidence="7" id="KW-1133">Transmembrane helix</keyword>
<keyword evidence="10" id="KW-1185">Reference proteome</keyword>
<evidence type="ECO:0000256" key="7">
    <source>
        <dbReference type="SAM" id="Phobius"/>
    </source>
</evidence>
<dbReference type="PROSITE" id="PS51192">
    <property type="entry name" value="HELICASE_ATP_BIND_1"/>
    <property type="match status" value="1"/>
</dbReference>
<dbReference type="InterPro" id="IPR001650">
    <property type="entry name" value="Helicase_C-like"/>
</dbReference>
<evidence type="ECO:0000313" key="10">
    <source>
        <dbReference type="Proteomes" id="UP000238274"/>
    </source>
</evidence>
<name>A0A2S4WIH3_9BASI</name>
<dbReference type="Pfam" id="PF00271">
    <property type="entry name" value="Helicase_C"/>
    <property type="match status" value="1"/>
</dbReference>
<protein>
    <recommendedName>
        <fullName evidence="5">DNA 3'-5' helicase</fullName>
        <ecNumber evidence="5">5.6.2.4</ecNumber>
    </recommendedName>
</protein>
<dbReference type="GO" id="GO:0005737">
    <property type="term" value="C:cytoplasm"/>
    <property type="evidence" value="ECO:0007669"/>
    <property type="project" value="TreeGrafter"/>
</dbReference>
<reference evidence="9 10" key="1">
    <citation type="submission" date="2017-12" db="EMBL/GenBank/DDBJ databases">
        <title>Gene loss provides genomic basis for host adaptation in cereal stripe rust fungi.</title>
        <authorList>
            <person name="Xia C."/>
        </authorList>
    </citation>
    <scope>NUCLEOTIDE SEQUENCE [LARGE SCALE GENOMIC DNA]</scope>
    <source>
        <strain evidence="9 10">93TX-2</strain>
    </source>
</reference>
<dbReference type="EC" id="5.6.2.4" evidence="5"/>
<dbReference type="VEuPathDB" id="FungiDB:PSTT_11764"/>
<comment type="caution">
    <text evidence="9">The sequence shown here is derived from an EMBL/GenBank/DDBJ whole genome shotgun (WGS) entry which is preliminary data.</text>
</comment>
<dbReference type="GO" id="GO:0000724">
    <property type="term" value="P:double-strand break repair via homologous recombination"/>
    <property type="evidence" value="ECO:0007669"/>
    <property type="project" value="TreeGrafter"/>
</dbReference>
<reference evidence="10" key="2">
    <citation type="journal article" date="2018" name="BMC Genomics">
        <title>Genomic insights into host adaptation between the wheat stripe rust pathogen (Puccinia striiformis f. sp. tritici) and the barley stripe rust pathogen (Puccinia striiformis f. sp. hordei).</title>
        <authorList>
            <person name="Xia C."/>
            <person name="Wang M."/>
            <person name="Yin C."/>
            <person name="Cornejo O.E."/>
            <person name="Hulbert S.H."/>
            <person name="Chen X."/>
        </authorList>
    </citation>
    <scope>NUCLEOTIDE SEQUENCE [LARGE SCALE GENOMIC DNA]</scope>
    <source>
        <strain evidence="10">93TX-2</strain>
    </source>
</reference>